<keyword evidence="9" id="KW-0238">DNA-binding</keyword>
<dbReference type="Gene3D" id="3.30.160.60">
    <property type="entry name" value="Classic Zinc Finger"/>
    <property type="match status" value="7"/>
</dbReference>
<feature type="compositionally biased region" description="Gly residues" evidence="16">
    <location>
        <begin position="263"/>
        <end position="272"/>
    </location>
</feature>
<dbReference type="GO" id="GO:0008270">
    <property type="term" value="F:zinc ion binding"/>
    <property type="evidence" value="ECO:0007669"/>
    <property type="project" value="UniProtKB-KW"/>
</dbReference>
<dbReference type="PROSITE" id="PS50157">
    <property type="entry name" value="ZINC_FINGER_C2H2_2"/>
    <property type="match status" value="7"/>
</dbReference>
<evidence type="ECO:0000256" key="5">
    <source>
        <dbReference type="ARBA" id="ARBA00022737"/>
    </source>
</evidence>
<feature type="domain" description="C2H2-type" evidence="17">
    <location>
        <begin position="323"/>
        <end position="350"/>
    </location>
</feature>
<evidence type="ECO:0000256" key="1">
    <source>
        <dbReference type="ARBA" id="ARBA00004123"/>
    </source>
</evidence>
<comment type="function">
    <text evidence="12">Transcriptional regulator that plays a role in retinal development and maintenance.</text>
</comment>
<evidence type="ECO:0000256" key="13">
    <source>
        <dbReference type="ARBA" id="ARBA00064373"/>
    </source>
</evidence>
<evidence type="ECO:0000259" key="17">
    <source>
        <dbReference type="PROSITE" id="PS50157"/>
    </source>
</evidence>
<evidence type="ECO:0000256" key="4">
    <source>
        <dbReference type="ARBA" id="ARBA00022723"/>
    </source>
</evidence>
<sequence>MFASGVVYKTSFWPCSFLCSWQKQGLSHTRLSMDDNVQDIQDAQGKQDYSSMPCLACRGRTHLLTDPQGSGEDLAGVSGFGCGTGAGEVAERAQRGVAKGRDDAVAGDGELKLHSCELCGFSTRYANHVKRHMKTHSGERPYRCPLCAYASGQLVNLQRHVRVHTGEKPYQCRLCAFACSSLGNLKRHQRMHTLGRHGRHPGGNQARLMAGQRSGKAPPGDLDTVAANRAAHVSGDGSYSAASPACESGSPPDTEKPAKGAGEAAGGGEGGLPGPPFSQACRLCGRDTTERGSSCGRICGRCMLDVLSKELPRVLGGGGEKAYPCAVCPFVTHYPNHLVRHMKTHSGEKPYRCPECDYASAHLDNLKRHHRVHTGEKPYRCQLCDYACGNLANLRRHQRVHSGAKPFQCTVCNYSCNQSMNLKRHMLRHTGCKPFCCPECPYATGHWDNYKRHQRKHGRPAGGWLRVRLPNDGGGEEEEEEGAEEEAQLDQLE</sequence>
<evidence type="ECO:0000256" key="16">
    <source>
        <dbReference type="SAM" id="MobiDB-lite"/>
    </source>
</evidence>
<dbReference type="GO" id="GO:0045944">
    <property type="term" value="P:positive regulation of transcription by RNA polymerase II"/>
    <property type="evidence" value="ECO:0007669"/>
    <property type="project" value="TreeGrafter"/>
</dbReference>
<dbReference type="FunFam" id="3.30.160.60:FF:000123">
    <property type="entry name" value="transcriptional repressor CTCF isoform X1"/>
    <property type="match status" value="1"/>
</dbReference>
<dbReference type="Ensembl" id="ENSPKIT00000000309.1">
    <property type="protein sequence ID" value="ENSPKIP00000019710.1"/>
    <property type="gene ID" value="ENSPKIG00000004773.1"/>
</dbReference>
<dbReference type="PROSITE" id="PS00028">
    <property type="entry name" value="ZINC_FINGER_C2H2_1"/>
    <property type="match status" value="3"/>
</dbReference>
<feature type="domain" description="C2H2-type" evidence="17">
    <location>
        <begin position="114"/>
        <end position="141"/>
    </location>
</feature>
<reference evidence="18" key="1">
    <citation type="submission" date="2025-08" db="UniProtKB">
        <authorList>
            <consortium name="Ensembl"/>
        </authorList>
    </citation>
    <scope>IDENTIFICATION</scope>
</reference>
<feature type="domain" description="C2H2-type" evidence="17">
    <location>
        <begin position="170"/>
        <end position="197"/>
    </location>
</feature>
<feature type="domain" description="C2H2-type" evidence="17">
    <location>
        <begin position="379"/>
        <end position="406"/>
    </location>
</feature>
<evidence type="ECO:0000256" key="11">
    <source>
        <dbReference type="ARBA" id="ARBA00023242"/>
    </source>
</evidence>
<dbReference type="GO" id="GO:0060041">
    <property type="term" value="P:retina development in camera-type eye"/>
    <property type="evidence" value="ECO:0007669"/>
    <property type="project" value="Ensembl"/>
</dbReference>
<keyword evidence="7" id="KW-0862">Zinc</keyword>
<dbReference type="Pfam" id="PF00096">
    <property type="entry name" value="zf-C2H2"/>
    <property type="match status" value="4"/>
</dbReference>
<dbReference type="SUPFAM" id="SSF57667">
    <property type="entry name" value="beta-beta-alpha zinc fingers"/>
    <property type="match status" value="5"/>
</dbReference>
<feature type="domain" description="C2H2-type" evidence="17">
    <location>
        <begin position="407"/>
        <end position="434"/>
    </location>
</feature>
<dbReference type="GeneTree" id="ENSGT00940000158687"/>
<keyword evidence="8" id="KW-0805">Transcription regulation</keyword>
<protein>
    <recommendedName>
        <fullName evidence="14">Zinc finger protein 513</fullName>
    </recommendedName>
</protein>
<keyword evidence="10" id="KW-0804">Transcription</keyword>
<evidence type="ECO:0000256" key="12">
    <source>
        <dbReference type="ARBA" id="ARBA00053347"/>
    </source>
</evidence>
<keyword evidence="4" id="KW-0479">Metal-binding</keyword>
<dbReference type="STRING" id="1676925.ENSPKIP00000019710"/>
<keyword evidence="6 15" id="KW-0863">Zinc-finger</keyword>
<keyword evidence="3" id="KW-0597">Phosphoprotein</keyword>
<feature type="region of interest" description="Disordered" evidence="16">
    <location>
        <begin position="194"/>
        <end position="273"/>
    </location>
</feature>
<feature type="domain" description="C2H2-type" evidence="17">
    <location>
        <begin position="351"/>
        <end position="378"/>
    </location>
</feature>
<dbReference type="GO" id="GO:0000976">
    <property type="term" value="F:transcription cis-regulatory region binding"/>
    <property type="evidence" value="ECO:0007669"/>
    <property type="project" value="UniProtKB-ARBA"/>
</dbReference>
<dbReference type="Proteomes" id="UP000261540">
    <property type="component" value="Unplaced"/>
</dbReference>
<comment type="subunit">
    <text evidence="13">Binds DNA. Can associate with the proximal promoter regions of PAX6 and SP4, and their known targets including ARR3, RHO, OPN1MW2 and OPN1SW.</text>
</comment>
<evidence type="ECO:0000256" key="15">
    <source>
        <dbReference type="PROSITE-ProRule" id="PRU00042"/>
    </source>
</evidence>
<evidence type="ECO:0000256" key="7">
    <source>
        <dbReference type="ARBA" id="ARBA00022833"/>
    </source>
</evidence>
<evidence type="ECO:0000313" key="19">
    <source>
        <dbReference type="Proteomes" id="UP000261540"/>
    </source>
</evidence>
<keyword evidence="11" id="KW-0539">Nucleus</keyword>
<dbReference type="FunFam" id="3.30.160.60:FF:001967">
    <property type="entry name" value="Ras-responsive element-binding protein"/>
    <property type="match status" value="1"/>
</dbReference>
<evidence type="ECO:0000313" key="18">
    <source>
        <dbReference type="Ensembl" id="ENSPKIP00000019710.1"/>
    </source>
</evidence>
<feature type="compositionally biased region" description="Acidic residues" evidence="16">
    <location>
        <begin position="474"/>
        <end position="493"/>
    </location>
</feature>
<comment type="subcellular location">
    <subcellularLocation>
        <location evidence="1">Nucleus</location>
    </subcellularLocation>
</comment>
<organism evidence="18 19">
    <name type="scientific">Paramormyrops kingsleyae</name>
    <dbReference type="NCBI Taxonomy" id="1676925"/>
    <lineage>
        <taxon>Eukaryota</taxon>
        <taxon>Metazoa</taxon>
        <taxon>Chordata</taxon>
        <taxon>Craniata</taxon>
        <taxon>Vertebrata</taxon>
        <taxon>Euteleostomi</taxon>
        <taxon>Actinopterygii</taxon>
        <taxon>Neopterygii</taxon>
        <taxon>Teleostei</taxon>
        <taxon>Osteoglossocephala</taxon>
        <taxon>Osteoglossomorpha</taxon>
        <taxon>Osteoglossiformes</taxon>
        <taxon>Mormyridae</taxon>
        <taxon>Paramormyrops</taxon>
    </lineage>
</organism>
<evidence type="ECO:0000256" key="14">
    <source>
        <dbReference type="ARBA" id="ARBA00068683"/>
    </source>
</evidence>
<evidence type="ECO:0000256" key="6">
    <source>
        <dbReference type="ARBA" id="ARBA00022771"/>
    </source>
</evidence>
<keyword evidence="5" id="KW-0677">Repeat</keyword>
<accession>A0A3B3RPC5</accession>
<dbReference type="InterPro" id="IPR013087">
    <property type="entry name" value="Znf_C2H2_type"/>
</dbReference>
<dbReference type="PANTHER" id="PTHR24403">
    <property type="entry name" value="ZINC FINGER PROTEIN"/>
    <property type="match status" value="1"/>
</dbReference>
<proteinExistence type="inferred from homology"/>
<evidence type="ECO:0000256" key="8">
    <source>
        <dbReference type="ARBA" id="ARBA00023015"/>
    </source>
</evidence>
<dbReference type="FunFam" id="3.30.160.60:FF:000558">
    <property type="entry name" value="zinc finger protein 513 isoform X2"/>
    <property type="match status" value="1"/>
</dbReference>
<dbReference type="SMART" id="SM00355">
    <property type="entry name" value="ZnF_C2H2"/>
    <property type="match status" value="8"/>
</dbReference>
<reference evidence="18" key="2">
    <citation type="submission" date="2025-09" db="UniProtKB">
        <authorList>
            <consortium name="Ensembl"/>
        </authorList>
    </citation>
    <scope>IDENTIFICATION</scope>
</reference>
<comment type="similarity">
    <text evidence="2">Belongs to the krueppel C2H2-type zinc-finger protein family.</text>
</comment>
<dbReference type="OrthoDB" id="654211at2759"/>
<evidence type="ECO:0000256" key="9">
    <source>
        <dbReference type="ARBA" id="ARBA00023125"/>
    </source>
</evidence>
<dbReference type="PANTHER" id="PTHR24403:SF66">
    <property type="entry name" value="ZINC FINGER PROTEIN 513"/>
    <property type="match status" value="1"/>
</dbReference>
<keyword evidence="19" id="KW-1185">Reference proteome</keyword>
<feature type="domain" description="C2H2-type" evidence="17">
    <location>
        <begin position="142"/>
        <end position="169"/>
    </location>
</feature>
<dbReference type="AlphaFoldDB" id="A0A3B3RPC5"/>
<feature type="region of interest" description="Disordered" evidence="16">
    <location>
        <begin position="454"/>
        <end position="493"/>
    </location>
</feature>
<evidence type="ECO:0000256" key="2">
    <source>
        <dbReference type="ARBA" id="ARBA00006991"/>
    </source>
</evidence>
<dbReference type="InterPro" id="IPR036236">
    <property type="entry name" value="Znf_C2H2_sf"/>
</dbReference>
<dbReference type="FunFam" id="3.30.160.60:FF:000395">
    <property type="entry name" value="zinc finger protein 513"/>
    <property type="match status" value="1"/>
</dbReference>
<dbReference type="FunFam" id="3.30.160.60:FF:000049">
    <property type="entry name" value="transcriptional repressor CTCF isoform X1"/>
    <property type="match status" value="2"/>
</dbReference>
<dbReference type="GO" id="GO:0005634">
    <property type="term" value="C:nucleus"/>
    <property type="evidence" value="ECO:0007669"/>
    <property type="project" value="UniProtKB-SubCell"/>
</dbReference>
<evidence type="ECO:0000256" key="10">
    <source>
        <dbReference type="ARBA" id="ARBA00023163"/>
    </source>
</evidence>
<name>A0A3B3RPC5_9TELE</name>
<evidence type="ECO:0000256" key="3">
    <source>
        <dbReference type="ARBA" id="ARBA00022553"/>
    </source>
</evidence>
<dbReference type="InterPro" id="IPR050688">
    <property type="entry name" value="Zinc_finger/UBP_domain"/>
</dbReference>